<evidence type="ECO:0000259" key="9">
    <source>
        <dbReference type="PROSITE" id="PS51157"/>
    </source>
</evidence>
<dbReference type="FunCoup" id="A0A7M7M5T3">
    <property type="interactions" value="1633"/>
</dbReference>
<feature type="domain" description="UBR-type" evidence="9">
    <location>
        <begin position="1397"/>
        <end position="1466"/>
    </location>
</feature>
<keyword evidence="5" id="KW-0112">Calmodulin-binding</keyword>
<evidence type="ECO:0000256" key="3">
    <source>
        <dbReference type="ARBA" id="ARBA00022771"/>
    </source>
</evidence>
<dbReference type="Pfam" id="PF13764">
    <property type="entry name" value="E3_UbLigase_R4"/>
    <property type="match status" value="1"/>
</dbReference>
<evidence type="ECO:0000313" key="10">
    <source>
        <dbReference type="EnsemblMetazoa" id="XP_022651479"/>
    </source>
</evidence>
<comment type="similarity">
    <text evidence="1 7">Belongs to the UBR4 family.</text>
</comment>
<proteinExistence type="inferred from homology"/>
<feature type="region of interest" description="Disordered" evidence="8">
    <location>
        <begin position="2009"/>
        <end position="2036"/>
    </location>
</feature>
<dbReference type="PROSITE" id="PS52043">
    <property type="entry name" value="UBR4_E3"/>
    <property type="match status" value="1"/>
</dbReference>
<dbReference type="InterPro" id="IPR025704">
    <property type="entry name" value="E3_Ub_ligase_UBR4_C"/>
</dbReference>
<dbReference type="GO" id="GO:0005516">
    <property type="term" value="F:calmodulin binding"/>
    <property type="evidence" value="ECO:0007669"/>
    <property type="project" value="UniProtKB-KW"/>
</dbReference>
<feature type="compositionally biased region" description="Low complexity" evidence="8">
    <location>
        <begin position="2773"/>
        <end position="2794"/>
    </location>
</feature>
<evidence type="ECO:0000313" key="11">
    <source>
        <dbReference type="Proteomes" id="UP000594260"/>
    </source>
</evidence>
<dbReference type="GO" id="GO:0008270">
    <property type="term" value="F:zinc ion binding"/>
    <property type="evidence" value="ECO:0007669"/>
    <property type="project" value="UniProtKB-KW"/>
</dbReference>
<keyword evidence="4" id="KW-0862">Zinc</keyword>
<feature type="region of interest" description="Disordered" evidence="8">
    <location>
        <begin position="1364"/>
        <end position="1389"/>
    </location>
</feature>
<name>A0A7M7M5T3_VARDE</name>
<evidence type="ECO:0000256" key="6">
    <source>
        <dbReference type="PROSITE-ProRule" id="PRU00508"/>
    </source>
</evidence>
<keyword evidence="2" id="KW-0479">Metal-binding</keyword>
<feature type="region of interest" description="Disordered" evidence="8">
    <location>
        <begin position="1489"/>
        <end position="1525"/>
    </location>
</feature>
<feature type="compositionally biased region" description="Acidic residues" evidence="8">
    <location>
        <begin position="1372"/>
        <end position="1389"/>
    </location>
</feature>
<reference evidence="10" key="1">
    <citation type="submission" date="2021-01" db="UniProtKB">
        <authorList>
            <consortium name="EnsemblMetazoa"/>
        </authorList>
    </citation>
    <scope>IDENTIFICATION</scope>
</reference>
<dbReference type="PANTHER" id="PTHR21725">
    <property type="entry name" value="E3 UBIQUITIN-PROTEIN LIGASE UBR4"/>
    <property type="match status" value="1"/>
</dbReference>
<evidence type="ECO:0000256" key="5">
    <source>
        <dbReference type="ARBA" id="ARBA00022860"/>
    </source>
</evidence>
<dbReference type="EnsemblMetazoa" id="XM_022795744">
    <property type="protein sequence ID" value="XP_022651479"/>
    <property type="gene ID" value="LOC111246322"/>
</dbReference>
<feature type="compositionally biased region" description="Low complexity" evidence="8">
    <location>
        <begin position="1498"/>
        <end position="1514"/>
    </location>
</feature>
<dbReference type="InterPro" id="IPR045841">
    <property type="entry name" value="E3_UBR4_N"/>
</dbReference>
<dbReference type="PROSITE" id="PS51157">
    <property type="entry name" value="ZF_UBR"/>
    <property type="match status" value="1"/>
</dbReference>
<dbReference type="RefSeq" id="XP_022651479.1">
    <property type="nucleotide sequence ID" value="XM_022795744.1"/>
</dbReference>
<organism evidence="10 11">
    <name type="scientific">Varroa destructor</name>
    <name type="common">Honeybee mite</name>
    <dbReference type="NCBI Taxonomy" id="109461"/>
    <lineage>
        <taxon>Eukaryota</taxon>
        <taxon>Metazoa</taxon>
        <taxon>Ecdysozoa</taxon>
        <taxon>Arthropoda</taxon>
        <taxon>Chelicerata</taxon>
        <taxon>Arachnida</taxon>
        <taxon>Acari</taxon>
        <taxon>Parasitiformes</taxon>
        <taxon>Mesostigmata</taxon>
        <taxon>Gamasina</taxon>
        <taxon>Dermanyssoidea</taxon>
        <taxon>Varroidae</taxon>
        <taxon>Varroa</taxon>
    </lineage>
</organism>
<evidence type="ECO:0000256" key="7">
    <source>
        <dbReference type="PROSITE-ProRule" id="PRU01388"/>
    </source>
</evidence>
<evidence type="ECO:0000256" key="2">
    <source>
        <dbReference type="ARBA" id="ARBA00022723"/>
    </source>
</evidence>
<dbReference type="CDD" id="cd19680">
    <property type="entry name" value="UBR-box_UBR4"/>
    <property type="match status" value="1"/>
</dbReference>
<sequence length="4537" mass="502284">MADRTDALLNGNLTEVQAVVEAIQRSCIKYPSETFLDVALLCANYIAKVSPGLSRTQSKQLHDASISVLGRMQRELVNEKLIQNSDVLAKMSQVIRVLSKKSERLDDFVALPPLPVDFMPAFPGGAESQAASGRTGTGVQRHSLDPILACVELTLSPEISGQHGGSRKTVSDSKPVLFARNREWIAFHGVADSLMRAALSLQRLPLVEDVTRLETLLSDEVLVQAARVVVRMALQAHDDDRTLKYCLDIYQTLTGLLRSSSVRQNVHLLTCVALVRSNSADSGALQGHSVPLNCTLIQLLAELFECTLHDGRTWSIEVLEKDITSSFSVEKVQLILELPLCNHLFSCISVGYRKAALLARPSSSPEDDDDDSEPILGAWYEEVLSQDNAGAEFGGEHNDSGDSNSGDSHMQLAARAVHLLDAQLVAGFPNIEKYLARELTAAHMLTLANIVRDLDGGTVAPGQKQFAVAIQRLVHNLFARGVLSRDMQDTLLNTLGINPWKSGGQWPLEITPRCLAVLAQAILLHPDPEGAKIAVWQKAIQALSTRSASQQQLTMSASEVDSQQISGAAQSAEAGFEHASVAAPYGQTADSVSEDLNVEHAQLLLYLFDSIPLMQRKELLLSLVDPICAGDTNNRDASQSFAVPGSGARTSTSARDQESGNNYLRLGRLLHLFEYLVKHLYAAPTWLTDQVTANILGCNDGSSTSSGSVKYFSYKELEENFHMQEGSQRKLKFYTLCEETQPGQFPKLDGFAINFLLSTQSRYERLYKRIIDLLDVAGSDAEQRDKTHCTSYVQLCGAQYVMWGAWRLFLSLPPSLHALENLNSHPLLLCVLLPRLSHRNLSAWVKDGVAKQLENNADPSEALERTLAKFSGTDHEIALLANLITRLEKNSWTGTDLFWLEVVLGKLQHSFNHIGESDDQKREQVSPLLGRVLHLLQLCRRSLHRLVLDEFDCGGFVAAYDVALEIASSRAMDTSVTCVTLAVASCLPEGLSSILNCSWNCTPSDGCHSVDSWRADFASDPLPSESLIAAIAAAHIGALSRTKSLSLAIPLKRVLHFALRFANDLYAMRQQQVAEQASGEPAQGADDSLDKAEHWYVASLVPLLLDATTESQSDFAALSLQDLPGGYENEMHSQVVGHCYRLLTTHIRAIGNMELIFDECIKYLESVTEKSAGRRALAQLAETNDLWAILYKACNVPPYANYGLAVLRFFTNLWKFEEIATKLTNVDNLLKHLNAAKLQTWLYSIVSCEDVLDDTPASNERLLESFVSSVVCAVRHPDLDQLLFDAFASLAERVVPAALSGGAFTAALSGLVCLATCGEPRWHLELAQTCSRWLDSQPSEVGFAAIVHYQAKLVAALKALNTMDSGDRDDASSDEISSEAAYDEDSAESLSDDETTRLCTYTVTARDYMSQHWYHCHTCGMVEGVGVCSVCAKVCHRDHDVTYAKYGSFFCDCGAKSDRSCQAMEKRTLANALASAQVQQTVAAAVPGSVAGSGGGEESQLAAQSSSSVDSLASKGGNSGATDSGRELPQLALALAPFEKELREVLLGPRTVEGVLANVVDKIRPKLKEDAATSPMGSAVRAEKALRQMHEGPLTFETVDDLMQVTIGSQEGAFENVKMNLGGEQQLRQLLQSHHVRRVAMCALSQGAGAGRRQQVAVSHEKGKVTLLQLATLLRQAEAPRRRLTITRLASAPVGFTALSVVANPATPAADDHLAVCGLKDCHVLTFGQNGVLLNRLTVTVGLEGQNYIIKAIWLPGSQTELAVVTHEFVKIFDLAVDAAAPTYHFILASGNVKDVTFVRLDAKDRYMVVMSTNGFVYYQQLCEESLATNGSFYVTNVMQVDHSGMNGSGGTSIYYSHAMQMLFLSFTNSKTLMAPLTTMDGTLGPVSQLQLASKSSSALSNKLAGGQPLVAWSEVPHHPGLVLAMQQFSNNPVVILLRPGTAHVQEIKLPTAKSKISDMVALRHPGNGGELRTNLVVLCEDGSLKVFTANAPETNFWLNLRPSPIIPAKRGTSRRRAKEASTTAAAMQPTNPSLVSSGRPQFPIDYFEHCNPLQEVDFEGNDLLEVYNREQLKTRLCSNSLYVVCTKSGGFKLDVINSDSSMVITGLRIAVGSQDIQRVPPYVELFGRTINLACSRARWFDLPLTRDESLQADKKVTLTFGVSGDPTFVTILDSVKVYGRTKESFGWPEDNEELLTSSTSVPGQQSPLWQQLEDSLQLVEASFSLISNEERSQATHDDSGLRSRALDVALQLLLLPISSPQLQGLIKSLLSALHVSSNECASRKDEALLQHVEDSLNSSPDGEAFFRLTSITRSVAATRADHIANMTQPGFVDLLMSHFWKLLAISPDDPLVAPVTRIGLAHVDATVHNLVDILYAMLGTTDPGSQIVKHLVDLLLYPHAHIGFGARSALVRAVRPKRSPGGGQGGAASGKSQSPASEQLLGDIGPMESDEELLTSIVDLDKKSSALVCNMLSHVRRLEDGITAVPFLQVLLSLVSQPEHVEALVETAIDMGANITVESTKTSHVQFLLLKVCSILLGRKTPARAATAKRLLEANMFDKCFAVLTRLLEHWKTYSPQIENGLLECQRLDLSSVDMLPFFQKTFVRSHAGDVFEDFRQALTEMMLKLACQMKQTLPDQTFASMSHWHGLLCELMMAPQAAFAKKAVRKLLMLLCGSKESYRQVRDLHAFGVHMAAVQERSKQSDYDALIELMEHLKSCVDVASLRVSNWQRFCLANKWILAFLLRVSFSLNEGVAPAILQLLQLAICDNNNNQPQPSGSCQQQSQQQQQQQQNNLSAGAQTSGQKDKETSQLAAQLVAQLNLKVDGPLISKFLVSFLLDSNTTSIRWQAHSLMHHLHSNSAQDRQREIVNMMWSLWPQLPLYGRKASQFVDLLGFFTLNQEGGDERGYGEKMMGVLQKQNGIIEKHPNTAIYNAIQGLVEFDGYYLECEPCLVCNNPETPFASVKLSQIKVDSRFTTSSQIVKLISSQIISRMTLRIGDVKKSKMVKTVNIYYNNRTVQSVVDLRHNKRLWNRAKSCPLVQGQTELKVEFPLPIVACNLMIEFAEFYENPLAAAEPLQCPRCSTPVSATPGVCGNCGEQVFQCHKCRQINYDEKDPFLCNNCGFCRYAKFDFHLYCKQCCAVNPIENEEERKKAVAFMNNQLDIADKSYTVMQSYKPVLESLLARIYEREESEGITHPQQGHVNRSIQQLGQKYGSDCKATFDELSATVQKVLACRKELVEIECARRGVPAPSQSSVSSGRCFGCVSASIELVVTLLRAMTTKPAFANVLCELGLIGELLSCNLRQGSSRLRRDVRHLLVSLTADNPQATELLNGLILEKVQLALRGNSTDLVATVRHEMSLLALSVAKVDSCWEDRLRTVFIIFRLTQQMEFGSHSVLECVTLPCLKIIWEVVSQSRGHIKWGPMDRTLDLDKWIMKDARHGYERWASRIGSVEEQVPASVKQAAFNWKRATRESTGATNKNWLEHMMFNPSSRQAREVACMLTEALSESPWCYSELLDMLTSYLDQVGVAGEHGARFMELYQQLIRDEPWKQYVVIKGLMTKISVLMADEIGKLNKLEETALTADLTQGFALKMLTEVLASLLSVDEIRQYFKGQMLGSVLDGYLCLRRLVVQRTKLVDDTQEKLLALLEQMTTGTENETRAFLELCVETVKKFGADDIRTPVFIFERVCNLIYPEESEAKDFQVSLEKDSQQEDFLQGRMLGNPYSSNEAGIGPLMRDIKNKICADCELVALLEDDNGMELLVCNKIISLDLQVKDVFKKIWCVESNPDDPMRIVYRMRGLLGDATEEFIESLDSKDSMAIDEEQVYKLSDVMATCGGLEVMLDRLNSLDVEKATPLLQVILKLLGLCIKVKKNRRCLVKLRCIPTLLKTLRASLIARQTLIPEQLINLIERVIQEALDQESSVLEDFFTHTGSVDDLQFLLKRASDSPPLLTPLMRIVPSLTLMDDAKMSTLFDHFQPHLDFALFDAQRNVESELAMDGFCVLVQGLDTHPLHHQLRDCFVQRGILQSAIDYLNCNAPPSKSTLLVISDGWKQFVAKPSLKLILRLLSGCCRGHEASQTLLGGTIPIIHRLEQVSSEEHVGSLAENLMEVLREGNSKVKKQVDDARRQTRAEKKKLAMAMRQKQLGELGMRTNEKGQVTKQVGGGSNNLLSQMQALAEEQGLSCIICREGYRFQPQKVLAIYTFTKRCPVEEYEMDPNTYGAPMAPTPRKTLGYSTVTYFNLVHVECHLNAVRVMRGRDEWDSATLQNSNTKCNGLLPLWGPQVSEHAFVTALARHSTYIQEATAQHDVGHVFTVHDLKLLLSRFAFGKSFSKDTGGGGPESNMHLVPYLLHLAVYTLLSTKAVAREQTAMVKFLDMKLPKLHRNFFEQDSPTYQLTLALAIWPPSVWRQNRLAFIRRLVQCGQARSYGMKLNDYSTTLRTMSVYKPYLLMAALVDKLYNDMLLIEKESTLESWTQDLHDYIRHNDQALSDNAKKVCEWFIDLDRRFDRIEVLGEALRLDLSGSFLESALKLQ</sequence>
<feature type="region of interest" description="Disordered" evidence="8">
    <location>
        <begin position="2417"/>
        <end position="2443"/>
    </location>
</feature>
<dbReference type="GeneID" id="111246322"/>
<dbReference type="InParanoid" id="A0A7M7M5T3"/>
<keyword evidence="3 7" id="KW-0863">Zinc-finger</keyword>
<dbReference type="InterPro" id="IPR045189">
    <property type="entry name" value="UBR4-like"/>
</dbReference>
<dbReference type="OMA" id="CHARSKK"/>
<feature type="compositionally biased region" description="Polar residues" evidence="8">
    <location>
        <begin position="648"/>
        <end position="658"/>
    </location>
</feature>
<accession>A0A7M7M5T3</accession>
<dbReference type="Pfam" id="PF19423">
    <property type="entry name" value="E3_UBR4_N"/>
    <property type="match status" value="1"/>
</dbReference>
<dbReference type="CTD" id="46243"/>
<dbReference type="InterPro" id="IPR003126">
    <property type="entry name" value="Znf_UBR"/>
</dbReference>
<dbReference type="Proteomes" id="UP000594260">
    <property type="component" value="Unplaced"/>
</dbReference>
<feature type="region of interest" description="Disordered" evidence="8">
    <location>
        <begin position="2773"/>
        <end position="2804"/>
    </location>
</feature>
<evidence type="ECO:0000256" key="8">
    <source>
        <dbReference type="SAM" id="MobiDB-lite"/>
    </source>
</evidence>
<protein>
    <recommendedName>
        <fullName evidence="9">UBR-type domain-containing protein</fullName>
    </recommendedName>
</protein>
<dbReference type="Pfam" id="PF02207">
    <property type="entry name" value="zf-UBR"/>
    <property type="match status" value="1"/>
</dbReference>
<dbReference type="PANTHER" id="PTHR21725:SF1">
    <property type="entry name" value="E3 UBIQUITIN-PROTEIN LIGASE UBR4"/>
    <property type="match status" value="1"/>
</dbReference>
<evidence type="ECO:0000256" key="4">
    <source>
        <dbReference type="ARBA" id="ARBA00022833"/>
    </source>
</evidence>
<dbReference type="OrthoDB" id="30336at2759"/>
<feature type="compositionally biased region" description="Polar residues" evidence="8">
    <location>
        <begin position="2021"/>
        <end position="2036"/>
    </location>
</feature>
<dbReference type="Pfam" id="PF24079">
    <property type="entry name" value="UBR4"/>
    <property type="match status" value="1"/>
</dbReference>
<dbReference type="InterPro" id="IPR047509">
    <property type="entry name" value="UBR4-like_UBR-box"/>
</dbReference>
<dbReference type="InterPro" id="IPR056530">
    <property type="entry name" value="UBR4-like_dom"/>
</dbReference>
<keyword evidence="11" id="KW-1185">Reference proteome</keyword>
<feature type="region of interest" description="Disordered" evidence="8">
    <location>
        <begin position="635"/>
        <end position="658"/>
    </location>
</feature>
<evidence type="ECO:0000256" key="1">
    <source>
        <dbReference type="ARBA" id="ARBA00009970"/>
    </source>
</evidence>
<feature type="region of interest" description="UBR4 E3 catalytic module" evidence="7">
    <location>
        <begin position="4062"/>
        <end position="4537"/>
    </location>
</feature>
<dbReference type="SMART" id="SM00396">
    <property type="entry name" value="ZnF_UBR1"/>
    <property type="match status" value="1"/>
</dbReference>
<feature type="zinc finger region" description="UBR-type" evidence="6">
    <location>
        <begin position="1397"/>
        <end position="1466"/>
    </location>
</feature>
<dbReference type="KEGG" id="vde:111246322"/>